<evidence type="ECO:0000256" key="1">
    <source>
        <dbReference type="SAM" id="MobiDB-lite"/>
    </source>
</evidence>
<name>A0A6A5WP98_9PLEO</name>
<evidence type="ECO:0000313" key="3">
    <source>
        <dbReference type="Proteomes" id="UP000799779"/>
    </source>
</evidence>
<dbReference type="AlphaFoldDB" id="A0A6A5WP98"/>
<reference evidence="2" key="1">
    <citation type="journal article" date="2020" name="Stud. Mycol.">
        <title>101 Dothideomycetes genomes: a test case for predicting lifestyles and emergence of pathogens.</title>
        <authorList>
            <person name="Haridas S."/>
            <person name="Albert R."/>
            <person name="Binder M."/>
            <person name="Bloem J."/>
            <person name="Labutti K."/>
            <person name="Salamov A."/>
            <person name="Andreopoulos B."/>
            <person name="Baker S."/>
            <person name="Barry K."/>
            <person name="Bills G."/>
            <person name="Bluhm B."/>
            <person name="Cannon C."/>
            <person name="Castanera R."/>
            <person name="Culley D."/>
            <person name="Daum C."/>
            <person name="Ezra D."/>
            <person name="Gonzalez J."/>
            <person name="Henrissat B."/>
            <person name="Kuo A."/>
            <person name="Liang C."/>
            <person name="Lipzen A."/>
            <person name="Lutzoni F."/>
            <person name="Magnuson J."/>
            <person name="Mondo S."/>
            <person name="Nolan M."/>
            <person name="Ohm R."/>
            <person name="Pangilinan J."/>
            <person name="Park H.-J."/>
            <person name="Ramirez L."/>
            <person name="Alfaro M."/>
            <person name="Sun H."/>
            <person name="Tritt A."/>
            <person name="Yoshinaga Y."/>
            <person name="Zwiers L.-H."/>
            <person name="Turgeon B."/>
            <person name="Goodwin S."/>
            <person name="Spatafora J."/>
            <person name="Crous P."/>
            <person name="Grigoriev I."/>
        </authorList>
    </citation>
    <scope>NUCLEOTIDE SEQUENCE</scope>
    <source>
        <strain evidence="2">CBS 123094</strain>
    </source>
</reference>
<feature type="compositionally biased region" description="Basic and acidic residues" evidence="1">
    <location>
        <begin position="7"/>
        <end position="36"/>
    </location>
</feature>
<gene>
    <name evidence="2" type="ORF">P154DRAFT_573133</name>
</gene>
<organism evidence="2 3">
    <name type="scientific">Amniculicola lignicola CBS 123094</name>
    <dbReference type="NCBI Taxonomy" id="1392246"/>
    <lineage>
        <taxon>Eukaryota</taxon>
        <taxon>Fungi</taxon>
        <taxon>Dikarya</taxon>
        <taxon>Ascomycota</taxon>
        <taxon>Pezizomycotina</taxon>
        <taxon>Dothideomycetes</taxon>
        <taxon>Pleosporomycetidae</taxon>
        <taxon>Pleosporales</taxon>
        <taxon>Amniculicolaceae</taxon>
        <taxon>Amniculicola</taxon>
    </lineage>
</organism>
<dbReference type="Proteomes" id="UP000799779">
    <property type="component" value="Unassembled WGS sequence"/>
</dbReference>
<keyword evidence="3" id="KW-1185">Reference proteome</keyword>
<protein>
    <submittedName>
        <fullName evidence="2">Uncharacterized protein</fullName>
    </submittedName>
</protein>
<feature type="region of interest" description="Disordered" evidence="1">
    <location>
        <begin position="1"/>
        <end position="169"/>
    </location>
</feature>
<evidence type="ECO:0000313" key="2">
    <source>
        <dbReference type="EMBL" id="KAF2003532.1"/>
    </source>
</evidence>
<sequence length="429" mass="48004">MSSGTRMSDRDLPAKFAEHFGEDSHQPRMSAEKDIGRNGSEWEWIPVEIQPGLLRGRGSEQQQDEGRQPRTETADGSGRRTETADGIERRTKTADGGRQGRTEEGGRGEDGKKGNKVEDENEDEDGGDRGYTGYRGKNTTDLRGGQLPRTFGKDGSWNGETDTHTRRFFGSRIRQKPGNICPTPEQIEDRRMRNEVVNRMKVVREMAEGPNEEPSAEPTEVLTANEPYNRVRQQPKAREEEMSSFRATRSYKEAKGSYIVNTKTLVRPSTELAAEERPTSLSMNCRNFFLVSLNTCEKKARTRAISPATSGMEHLHVDDQTKALCFGVRLLAGNTSDLNSLERVTGRLRELANTKTTSEETGSAPCMSQEEFPSKAGTVLKALHSVEISCTMQGARLRIHGGHFFEAQKRREMPQRGVEDFEDMTGLIL</sequence>
<feature type="compositionally biased region" description="Basic and acidic residues" evidence="1">
    <location>
        <begin position="64"/>
        <end position="118"/>
    </location>
</feature>
<dbReference type="EMBL" id="ML977572">
    <property type="protein sequence ID" value="KAF2003532.1"/>
    <property type="molecule type" value="Genomic_DNA"/>
</dbReference>
<accession>A0A6A5WP98</accession>
<proteinExistence type="predicted"/>